<comment type="caution">
    <text evidence="1">The sequence shown here is derived from an EMBL/GenBank/DDBJ whole genome shotgun (WGS) entry which is preliminary data.</text>
</comment>
<reference evidence="2" key="1">
    <citation type="submission" date="2015-07" db="EMBL/GenBank/DDBJ databases">
        <title>Nocardia seriolae U-1 whole genome shotgun sequence.</title>
        <authorList>
            <person name="Imajoh M."/>
            <person name="Fukumoto Y."/>
            <person name="Sukeda M."/>
            <person name="Yamane J."/>
            <person name="Yamasaki K."/>
            <person name="Shimizu M."/>
            <person name="Ohnishi K."/>
            <person name="Oshima S."/>
        </authorList>
    </citation>
    <scope>NUCLEOTIDE SEQUENCE [LARGE SCALE GENOMIC DNA]</scope>
    <source>
        <strain evidence="2">U-1</strain>
    </source>
</reference>
<dbReference type="AlphaFoldDB" id="A0ABC9YSL0"/>
<sequence length="99" mass="10927">MPPMVGWLSLRFADGIARLRTDLDEEGMDRRVCCDAVREIATSPGEGGSWPGDVTIGMAAVGHRYGLTLFWGGVNRWPAQDHTNRTHLFGKSPVMNEID</sequence>
<dbReference type="Proteomes" id="UP000037179">
    <property type="component" value="Unassembled WGS sequence"/>
</dbReference>
<reference evidence="1 2" key="2">
    <citation type="journal article" date="2016" name="Genome Announc.">
        <title>Draft Genome Sequence of Erythromycin- and Oxytetracycline-Sensitive Nocardia seriolae Strain U-1 (NBRC 110359).</title>
        <authorList>
            <person name="Imajoh M."/>
            <person name="Sukeda M."/>
            <person name="Shimizu M."/>
            <person name="Yamane J."/>
            <person name="Ohnishi K."/>
            <person name="Oshima S."/>
        </authorList>
    </citation>
    <scope>NUCLEOTIDE SEQUENCE [LARGE SCALE GENOMIC DNA]</scope>
    <source>
        <strain evidence="1 2">U-1</strain>
    </source>
</reference>
<organism evidence="1 2">
    <name type="scientific">Nocardia seriolae</name>
    <dbReference type="NCBI Taxonomy" id="37332"/>
    <lineage>
        <taxon>Bacteria</taxon>
        <taxon>Bacillati</taxon>
        <taxon>Actinomycetota</taxon>
        <taxon>Actinomycetes</taxon>
        <taxon>Mycobacteriales</taxon>
        <taxon>Nocardiaceae</taxon>
        <taxon>Nocardia</taxon>
    </lineage>
</organism>
<evidence type="ECO:0000313" key="2">
    <source>
        <dbReference type="Proteomes" id="UP000037179"/>
    </source>
</evidence>
<dbReference type="EMBL" id="BBYQ01000031">
    <property type="protein sequence ID" value="GAP28291.1"/>
    <property type="molecule type" value="Genomic_DNA"/>
</dbReference>
<gene>
    <name evidence="1" type="ORF">NSK11_contig00031-0056</name>
</gene>
<name>A0ABC9YSL0_9NOCA</name>
<evidence type="ECO:0000313" key="1">
    <source>
        <dbReference type="EMBL" id="GAP28291.1"/>
    </source>
</evidence>
<accession>A0ABC9YSL0</accession>
<protein>
    <submittedName>
        <fullName evidence="1">Uncharacterized protein</fullName>
    </submittedName>
</protein>
<proteinExistence type="predicted"/>
<keyword evidence="2" id="KW-1185">Reference proteome</keyword>